<proteinExistence type="predicted"/>
<gene>
    <name evidence="2" type="ORF">AVDCRST_MAG35-392</name>
</gene>
<sequence length="22" mass="2550">EPPHPPPHHPRAQERTDAARPR</sequence>
<evidence type="ECO:0000256" key="1">
    <source>
        <dbReference type="SAM" id="MobiDB-lite"/>
    </source>
</evidence>
<evidence type="ECO:0000313" key="2">
    <source>
        <dbReference type="EMBL" id="CAA9390926.1"/>
    </source>
</evidence>
<name>A0A6J4NKL4_9ACTN</name>
<organism evidence="2">
    <name type="scientific">uncultured Quadrisphaera sp</name>
    <dbReference type="NCBI Taxonomy" id="904978"/>
    <lineage>
        <taxon>Bacteria</taxon>
        <taxon>Bacillati</taxon>
        <taxon>Actinomycetota</taxon>
        <taxon>Actinomycetes</taxon>
        <taxon>Kineosporiales</taxon>
        <taxon>Kineosporiaceae</taxon>
        <taxon>Quadrisphaera</taxon>
        <taxon>environmental samples</taxon>
    </lineage>
</organism>
<feature type="non-terminal residue" evidence="2">
    <location>
        <position position="1"/>
    </location>
</feature>
<accession>A0A6J4NKL4</accession>
<protein>
    <submittedName>
        <fullName evidence="2">Uncharacterized protein</fullName>
    </submittedName>
</protein>
<dbReference type="AlphaFoldDB" id="A0A6J4NKL4"/>
<feature type="region of interest" description="Disordered" evidence="1">
    <location>
        <begin position="1"/>
        <end position="22"/>
    </location>
</feature>
<feature type="compositionally biased region" description="Basic and acidic residues" evidence="1">
    <location>
        <begin position="11"/>
        <end position="22"/>
    </location>
</feature>
<feature type="compositionally biased region" description="Basic residues" evidence="1">
    <location>
        <begin position="1"/>
        <end position="10"/>
    </location>
</feature>
<feature type="non-terminal residue" evidence="2">
    <location>
        <position position="22"/>
    </location>
</feature>
<reference evidence="2" key="1">
    <citation type="submission" date="2020-02" db="EMBL/GenBank/DDBJ databases">
        <authorList>
            <person name="Meier V. D."/>
        </authorList>
    </citation>
    <scope>NUCLEOTIDE SEQUENCE</scope>
    <source>
        <strain evidence="2">AVDCRST_MAG35</strain>
    </source>
</reference>
<dbReference type="EMBL" id="CADCUY010000081">
    <property type="protein sequence ID" value="CAA9390926.1"/>
    <property type="molecule type" value="Genomic_DNA"/>
</dbReference>